<feature type="region of interest" description="Disordered" evidence="1">
    <location>
        <begin position="78"/>
        <end position="122"/>
    </location>
</feature>
<comment type="caution">
    <text evidence="2">The sequence shown here is derived from an EMBL/GenBank/DDBJ whole genome shotgun (WGS) entry which is preliminary data.</text>
</comment>
<gene>
    <name evidence="2" type="ORF">B296_00053873</name>
</gene>
<protein>
    <submittedName>
        <fullName evidence="2">Uncharacterized protein</fullName>
    </submittedName>
</protein>
<dbReference type="AlphaFoldDB" id="A0A426X659"/>
<proteinExistence type="predicted"/>
<sequence>MEVTWLYKGMIRAAGELDCFSAHIRLREPDKLEDKAEYANVATKEAKDNKIGTSPATRRQRPYMRVTVCLSIDQGGLLGGHSGVEVGGRKGRGSDDESNEAQLPKNKVSVRKEVESEEHHSAAEGIYRSRRKGCRCKATDSRAMGLVALWYVEAGLPWSHRSLALMEGEHWS</sequence>
<evidence type="ECO:0000256" key="1">
    <source>
        <dbReference type="SAM" id="MobiDB-lite"/>
    </source>
</evidence>
<dbReference type="Proteomes" id="UP000287651">
    <property type="component" value="Unassembled WGS sequence"/>
</dbReference>
<evidence type="ECO:0000313" key="3">
    <source>
        <dbReference type="Proteomes" id="UP000287651"/>
    </source>
</evidence>
<organism evidence="2 3">
    <name type="scientific">Ensete ventricosum</name>
    <name type="common">Abyssinian banana</name>
    <name type="synonym">Musa ensete</name>
    <dbReference type="NCBI Taxonomy" id="4639"/>
    <lineage>
        <taxon>Eukaryota</taxon>
        <taxon>Viridiplantae</taxon>
        <taxon>Streptophyta</taxon>
        <taxon>Embryophyta</taxon>
        <taxon>Tracheophyta</taxon>
        <taxon>Spermatophyta</taxon>
        <taxon>Magnoliopsida</taxon>
        <taxon>Liliopsida</taxon>
        <taxon>Zingiberales</taxon>
        <taxon>Musaceae</taxon>
        <taxon>Ensete</taxon>
    </lineage>
</organism>
<accession>A0A426X659</accession>
<dbReference type="EMBL" id="AMZH03025808">
    <property type="protein sequence ID" value="RRT34957.1"/>
    <property type="molecule type" value="Genomic_DNA"/>
</dbReference>
<feature type="compositionally biased region" description="Basic and acidic residues" evidence="1">
    <location>
        <begin position="110"/>
        <end position="122"/>
    </location>
</feature>
<reference evidence="2 3" key="1">
    <citation type="journal article" date="2014" name="Agronomy (Basel)">
        <title>A Draft Genome Sequence for Ensete ventricosum, the Drought-Tolerant Tree Against Hunger.</title>
        <authorList>
            <person name="Harrison J."/>
            <person name="Moore K.A."/>
            <person name="Paszkiewicz K."/>
            <person name="Jones T."/>
            <person name="Grant M."/>
            <person name="Ambacheew D."/>
            <person name="Muzemil S."/>
            <person name="Studholme D.J."/>
        </authorList>
    </citation>
    <scope>NUCLEOTIDE SEQUENCE [LARGE SCALE GENOMIC DNA]</scope>
</reference>
<evidence type="ECO:0000313" key="2">
    <source>
        <dbReference type="EMBL" id="RRT34957.1"/>
    </source>
</evidence>
<name>A0A426X659_ENSVE</name>